<dbReference type="Proteomes" id="UP000283880">
    <property type="component" value="Unassembled WGS sequence"/>
</dbReference>
<dbReference type="Pfam" id="PF00375">
    <property type="entry name" value="SDF"/>
    <property type="match status" value="1"/>
</dbReference>
<evidence type="ECO:0000256" key="1">
    <source>
        <dbReference type="ARBA" id="ARBA00004651"/>
    </source>
</evidence>
<evidence type="ECO:0000256" key="5">
    <source>
        <dbReference type="ARBA" id="ARBA00022989"/>
    </source>
</evidence>
<comment type="caution">
    <text evidence="8">The sequence shown here is derived from an EMBL/GenBank/DDBJ whole genome shotgun (WGS) entry which is preliminary data.</text>
</comment>
<evidence type="ECO:0000256" key="3">
    <source>
        <dbReference type="ARBA" id="ARBA00022475"/>
    </source>
</evidence>
<dbReference type="PRINTS" id="PR00173">
    <property type="entry name" value="EDTRNSPORT"/>
</dbReference>
<feature type="transmembrane region" description="Helical" evidence="7">
    <location>
        <begin position="12"/>
        <end position="34"/>
    </location>
</feature>
<gene>
    <name evidence="8" type="ORF">DWV29_23850</name>
</gene>
<keyword evidence="5 7" id="KW-1133">Transmembrane helix</keyword>
<keyword evidence="2" id="KW-0813">Transport</keyword>
<feature type="transmembrane region" description="Helical" evidence="7">
    <location>
        <begin position="40"/>
        <end position="65"/>
    </location>
</feature>
<evidence type="ECO:0000313" key="9">
    <source>
        <dbReference type="Proteomes" id="UP000283880"/>
    </source>
</evidence>
<sequence length="424" mass="45929">MEMGKILRSPVLLFVLFALGILVGILQPPFIGVLEVFGDIFLTMLELCMLPIIATMLTISIHNVLKAKVGGKFLGRAAVTSVVIVAAVFGITAGVSWLLRGSIFQQKDFQLAASKLLIEGEAGINSMIREISSYIRPEHPETITIGEMILNIFPDNIIRALSQSNVLQVVFFSIVLGIATVTLPPKNEELVMDLCEAVNHIFMEIFDFIMIFLAPAIFCIISVQISALGMDVLLSLVRLLLMTIGICLIICGVSMAVMCAVTGTGVRAHLKAMGKPLYMAFATGDAIPTIPYLIDNLHNHHKINRDVTNTILPISISLFNYDGVILLALSFVGAASIYGVTLQPGTIATAFLITFLLSTSYSDIMASSYLIALLLEPFGLPAEAMIAMLIPLNPVLDAVFTATKVYPVCVTAAVMSKRHFFHPL</sequence>
<dbReference type="SUPFAM" id="SSF118215">
    <property type="entry name" value="Proton glutamate symport protein"/>
    <property type="match status" value="1"/>
</dbReference>
<feature type="transmembrane region" description="Helical" evidence="7">
    <location>
        <begin position="350"/>
        <end position="375"/>
    </location>
</feature>
<organism evidence="8 9">
    <name type="scientific">Enterocloster asparagiformis</name>
    <dbReference type="NCBI Taxonomy" id="333367"/>
    <lineage>
        <taxon>Bacteria</taxon>
        <taxon>Bacillati</taxon>
        <taxon>Bacillota</taxon>
        <taxon>Clostridia</taxon>
        <taxon>Lachnospirales</taxon>
        <taxon>Lachnospiraceae</taxon>
        <taxon>Enterocloster</taxon>
    </lineage>
</organism>
<feature type="transmembrane region" description="Helical" evidence="7">
    <location>
        <begin position="77"/>
        <end position="99"/>
    </location>
</feature>
<evidence type="ECO:0000256" key="6">
    <source>
        <dbReference type="ARBA" id="ARBA00023136"/>
    </source>
</evidence>
<feature type="transmembrane region" description="Helical" evidence="7">
    <location>
        <begin position="314"/>
        <end position="338"/>
    </location>
</feature>
<feature type="transmembrane region" description="Helical" evidence="7">
    <location>
        <begin position="166"/>
        <end position="184"/>
    </location>
</feature>
<dbReference type="InterPro" id="IPR001991">
    <property type="entry name" value="Na-dicarboxylate_symporter"/>
</dbReference>
<name>A0A413F8S9_9FIRM</name>
<accession>A0A413F8S9</accession>
<keyword evidence="6 7" id="KW-0472">Membrane</keyword>
<keyword evidence="3" id="KW-1003">Cell membrane</keyword>
<feature type="transmembrane region" description="Helical" evidence="7">
    <location>
        <begin position="239"/>
        <end position="264"/>
    </location>
</feature>
<evidence type="ECO:0000256" key="7">
    <source>
        <dbReference type="SAM" id="Phobius"/>
    </source>
</evidence>
<evidence type="ECO:0000256" key="4">
    <source>
        <dbReference type="ARBA" id="ARBA00022692"/>
    </source>
</evidence>
<reference evidence="8 9" key="1">
    <citation type="submission" date="2018-08" db="EMBL/GenBank/DDBJ databases">
        <title>A genome reference for cultivated species of the human gut microbiota.</title>
        <authorList>
            <person name="Zou Y."/>
            <person name="Xue W."/>
            <person name="Luo G."/>
        </authorList>
    </citation>
    <scope>NUCLEOTIDE SEQUENCE [LARGE SCALE GENOMIC DNA]</scope>
    <source>
        <strain evidence="8 9">AF04-15</strain>
    </source>
</reference>
<feature type="transmembrane region" description="Helical" evidence="7">
    <location>
        <begin position="276"/>
        <end position="294"/>
    </location>
</feature>
<dbReference type="Gene3D" id="1.10.3860.10">
    <property type="entry name" value="Sodium:dicarboxylate symporter"/>
    <property type="match status" value="1"/>
</dbReference>
<dbReference type="EMBL" id="QSBM01000023">
    <property type="protein sequence ID" value="RGX23870.1"/>
    <property type="molecule type" value="Genomic_DNA"/>
</dbReference>
<dbReference type="InterPro" id="IPR036458">
    <property type="entry name" value="Na:dicarbo_symporter_sf"/>
</dbReference>
<dbReference type="GO" id="GO:0015293">
    <property type="term" value="F:symporter activity"/>
    <property type="evidence" value="ECO:0007669"/>
    <property type="project" value="UniProtKB-KW"/>
</dbReference>
<keyword evidence="4 7" id="KW-0812">Transmembrane</keyword>
<proteinExistence type="predicted"/>
<evidence type="ECO:0000256" key="2">
    <source>
        <dbReference type="ARBA" id="ARBA00022448"/>
    </source>
</evidence>
<protein>
    <recommendedName>
        <fullName evidence="10">Dicarboxylate/amino acid:cation symporter</fullName>
    </recommendedName>
</protein>
<comment type="subcellular location">
    <subcellularLocation>
        <location evidence="1">Cell membrane</location>
        <topology evidence="1">Multi-pass membrane protein</topology>
    </subcellularLocation>
</comment>
<evidence type="ECO:0008006" key="10">
    <source>
        <dbReference type="Google" id="ProtNLM"/>
    </source>
</evidence>
<dbReference type="OrthoDB" id="9768885at2"/>
<dbReference type="PANTHER" id="PTHR42865">
    <property type="entry name" value="PROTON/GLUTAMATE-ASPARTATE SYMPORTER"/>
    <property type="match status" value="1"/>
</dbReference>
<dbReference type="AlphaFoldDB" id="A0A413F8S9"/>
<feature type="transmembrane region" description="Helical" evidence="7">
    <location>
        <begin position="205"/>
        <end position="227"/>
    </location>
</feature>
<dbReference type="PANTHER" id="PTHR42865:SF7">
    <property type="entry name" value="PROTON_GLUTAMATE-ASPARTATE SYMPORTER"/>
    <property type="match status" value="1"/>
</dbReference>
<dbReference type="GO" id="GO:0005886">
    <property type="term" value="C:plasma membrane"/>
    <property type="evidence" value="ECO:0007669"/>
    <property type="project" value="UniProtKB-SubCell"/>
</dbReference>
<evidence type="ECO:0000313" key="8">
    <source>
        <dbReference type="EMBL" id="RGX23870.1"/>
    </source>
</evidence>